<evidence type="ECO:0000313" key="6">
    <source>
        <dbReference type="EMBL" id="MDR6245468.1"/>
    </source>
</evidence>
<gene>
    <name evidence="6" type="ORF">JOC58_003381</name>
</gene>
<feature type="domain" description="HTH lysR-type" evidence="5">
    <location>
        <begin position="1"/>
        <end position="57"/>
    </location>
</feature>
<evidence type="ECO:0000313" key="7">
    <source>
        <dbReference type="Proteomes" id="UP001185028"/>
    </source>
</evidence>
<evidence type="ECO:0000256" key="2">
    <source>
        <dbReference type="ARBA" id="ARBA00023015"/>
    </source>
</evidence>
<dbReference type="SUPFAM" id="SSF53850">
    <property type="entry name" value="Periplasmic binding protein-like II"/>
    <property type="match status" value="1"/>
</dbReference>
<dbReference type="InterPro" id="IPR036390">
    <property type="entry name" value="WH_DNA-bd_sf"/>
</dbReference>
<dbReference type="SUPFAM" id="SSF46785">
    <property type="entry name" value="Winged helix' DNA-binding domain"/>
    <property type="match status" value="1"/>
</dbReference>
<dbReference type="Gene3D" id="1.10.10.10">
    <property type="entry name" value="Winged helix-like DNA-binding domain superfamily/Winged helix DNA-binding domain"/>
    <property type="match status" value="1"/>
</dbReference>
<dbReference type="PANTHER" id="PTHR30126">
    <property type="entry name" value="HTH-TYPE TRANSCRIPTIONAL REGULATOR"/>
    <property type="match status" value="1"/>
</dbReference>
<dbReference type="GO" id="GO:0003677">
    <property type="term" value="F:DNA binding"/>
    <property type="evidence" value="ECO:0007669"/>
    <property type="project" value="UniProtKB-KW"/>
</dbReference>
<dbReference type="PROSITE" id="PS50931">
    <property type="entry name" value="HTH_LYSR"/>
    <property type="match status" value="1"/>
</dbReference>
<evidence type="ECO:0000256" key="1">
    <source>
        <dbReference type="ARBA" id="ARBA00009437"/>
    </source>
</evidence>
<keyword evidence="2" id="KW-0805">Transcription regulation</keyword>
<comment type="caution">
    <text evidence="6">The sequence shown here is derived from an EMBL/GenBank/DDBJ whole genome shotgun (WGS) entry which is preliminary data.</text>
</comment>
<dbReference type="Gene3D" id="3.40.190.290">
    <property type="match status" value="1"/>
</dbReference>
<evidence type="ECO:0000259" key="5">
    <source>
        <dbReference type="PROSITE" id="PS50931"/>
    </source>
</evidence>
<dbReference type="InterPro" id="IPR000847">
    <property type="entry name" value="LysR_HTH_N"/>
</dbReference>
<keyword evidence="3 6" id="KW-0238">DNA-binding</keyword>
<evidence type="ECO:0000256" key="4">
    <source>
        <dbReference type="ARBA" id="ARBA00023163"/>
    </source>
</evidence>
<dbReference type="Pfam" id="PF03466">
    <property type="entry name" value="LysR_substrate"/>
    <property type="match status" value="1"/>
</dbReference>
<organism evidence="6 7">
    <name type="scientific">Paenibacillus hunanensis</name>
    <dbReference type="NCBI Taxonomy" id="539262"/>
    <lineage>
        <taxon>Bacteria</taxon>
        <taxon>Bacillati</taxon>
        <taxon>Bacillota</taxon>
        <taxon>Bacilli</taxon>
        <taxon>Bacillales</taxon>
        <taxon>Paenibacillaceae</taxon>
        <taxon>Paenibacillus</taxon>
    </lineage>
</organism>
<accession>A0ABU1J4R7</accession>
<dbReference type="PRINTS" id="PR00039">
    <property type="entry name" value="HTHLYSR"/>
</dbReference>
<dbReference type="EMBL" id="JAVDQH010000014">
    <property type="protein sequence ID" value="MDR6245468.1"/>
    <property type="molecule type" value="Genomic_DNA"/>
</dbReference>
<sequence>MVDPLRVFVTVAEQRNFSRAAELLHLSQPGVSLHIRKLEEEFGTVLMQRSPKRVKLTDAGELLYKRAKEMLMLHEAARQDILRLHDMVSGSLHIGASFTIGEYILPHTLARFAANYPQVDLELTIGNTERIVQLIRSKELDIGLVEGEVNDEQLRILPYMKDEMILVTAPDHPLAALGTVRVEELGNQVWSLREPGSGTRAFSDRFFADTGCMPLKTYIFNSSQGVKEAVIAGLGISILSRWVVRRELAYGELAEVVVQGVQQERSFSLILANDAIPMRVLDAFMDMLLARKIEK</sequence>
<evidence type="ECO:0000256" key="3">
    <source>
        <dbReference type="ARBA" id="ARBA00023125"/>
    </source>
</evidence>
<dbReference type="PANTHER" id="PTHR30126:SF39">
    <property type="entry name" value="HTH-TYPE TRANSCRIPTIONAL REGULATOR CYSL"/>
    <property type="match status" value="1"/>
</dbReference>
<dbReference type="Proteomes" id="UP001185028">
    <property type="component" value="Unassembled WGS sequence"/>
</dbReference>
<dbReference type="InterPro" id="IPR036388">
    <property type="entry name" value="WH-like_DNA-bd_sf"/>
</dbReference>
<name>A0ABU1J4R7_9BACL</name>
<dbReference type="InterPro" id="IPR005119">
    <property type="entry name" value="LysR_subst-bd"/>
</dbReference>
<dbReference type="RefSeq" id="WP_229685977.1">
    <property type="nucleotide sequence ID" value="NZ_JAKIVK010000010.1"/>
</dbReference>
<dbReference type="CDD" id="cd08420">
    <property type="entry name" value="PBP2_CysL_like"/>
    <property type="match status" value="1"/>
</dbReference>
<protein>
    <submittedName>
        <fullName evidence="6">DNA-binding transcriptional LysR family regulator</fullName>
    </submittedName>
</protein>
<keyword evidence="4" id="KW-0804">Transcription</keyword>
<keyword evidence="7" id="KW-1185">Reference proteome</keyword>
<reference evidence="6 7" key="1">
    <citation type="submission" date="2023-07" db="EMBL/GenBank/DDBJ databases">
        <title>Genomic Encyclopedia of Type Strains, Phase IV (KMG-IV): sequencing the most valuable type-strain genomes for metagenomic binning, comparative biology and taxonomic classification.</title>
        <authorList>
            <person name="Goeker M."/>
        </authorList>
    </citation>
    <scope>NUCLEOTIDE SEQUENCE [LARGE SCALE GENOMIC DNA]</scope>
    <source>
        <strain evidence="6 7">DSM 22170</strain>
    </source>
</reference>
<comment type="similarity">
    <text evidence="1">Belongs to the LysR transcriptional regulatory family.</text>
</comment>
<dbReference type="Pfam" id="PF00126">
    <property type="entry name" value="HTH_1"/>
    <property type="match status" value="1"/>
</dbReference>
<proteinExistence type="inferred from homology"/>